<dbReference type="InterPro" id="IPR026392">
    <property type="entry name" value="Exo/Archaeosortase_dom"/>
</dbReference>
<evidence type="ECO:0000256" key="4">
    <source>
        <dbReference type="ARBA" id="ARBA00022692"/>
    </source>
</evidence>
<feature type="transmembrane region" description="Helical" evidence="8">
    <location>
        <begin position="209"/>
        <end position="234"/>
    </location>
</feature>
<keyword evidence="7 8" id="KW-0472">Membrane</keyword>
<feature type="transmembrane region" description="Helical" evidence="8">
    <location>
        <begin position="67"/>
        <end position="85"/>
    </location>
</feature>
<dbReference type="EMBL" id="JAENIK010000004">
    <property type="protein sequence ID" value="MBK1814421.1"/>
    <property type="molecule type" value="Genomic_DNA"/>
</dbReference>
<dbReference type="AlphaFoldDB" id="A0A934R037"/>
<feature type="transmembrane region" description="Helical" evidence="8">
    <location>
        <begin position="254"/>
        <end position="276"/>
    </location>
</feature>
<organism evidence="9 10">
    <name type="scientific">Luteolibacter yonseiensis</name>
    <dbReference type="NCBI Taxonomy" id="1144680"/>
    <lineage>
        <taxon>Bacteria</taxon>
        <taxon>Pseudomonadati</taxon>
        <taxon>Verrucomicrobiota</taxon>
        <taxon>Verrucomicrobiia</taxon>
        <taxon>Verrucomicrobiales</taxon>
        <taxon>Verrucomicrobiaceae</taxon>
        <taxon>Luteolibacter</taxon>
    </lineage>
</organism>
<dbReference type="InterPro" id="IPR013426">
    <property type="entry name" value="EpsH-like"/>
</dbReference>
<dbReference type="NCBIfam" id="TIGR04178">
    <property type="entry name" value="exo_archaeo"/>
    <property type="match status" value="1"/>
</dbReference>
<gene>
    <name evidence="9" type="ORF">JIN84_02275</name>
</gene>
<protein>
    <submittedName>
        <fullName evidence="9">Exosortase/archaeosortase family protein</fullName>
    </submittedName>
</protein>
<evidence type="ECO:0000256" key="3">
    <source>
        <dbReference type="ARBA" id="ARBA00022670"/>
    </source>
</evidence>
<evidence type="ECO:0000256" key="6">
    <source>
        <dbReference type="ARBA" id="ARBA00022989"/>
    </source>
</evidence>
<accession>A0A934R037</accession>
<keyword evidence="4 8" id="KW-0812">Transmembrane</keyword>
<dbReference type="Proteomes" id="UP000600139">
    <property type="component" value="Unassembled WGS sequence"/>
</dbReference>
<dbReference type="NCBIfam" id="TIGR02602">
    <property type="entry name" value="8TM_EpsH"/>
    <property type="match status" value="1"/>
</dbReference>
<feature type="transmembrane region" description="Helical" evidence="8">
    <location>
        <begin position="177"/>
        <end position="200"/>
    </location>
</feature>
<keyword evidence="5" id="KW-0378">Hydrolase</keyword>
<comment type="subcellular location">
    <subcellularLocation>
        <location evidence="1">Cell membrane</location>
        <topology evidence="1">Multi-pass membrane protein</topology>
    </subcellularLocation>
</comment>
<keyword evidence="3" id="KW-0645">Protease</keyword>
<name>A0A934R037_9BACT</name>
<dbReference type="Pfam" id="PF09721">
    <property type="entry name" value="Exosortase_EpsH"/>
    <property type="match status" value="1"/>
</dbReference>
<keyword evidence="6 8" id="KW-1133">Transmembrane helix</keyword>
<evidence type="ECO:0000313" key="10">
    <source>
        <dbReference type="Proteomes" id="UP000600139"/>
    </source>
</evidence>
<evidence type="ECO:0000313" key="9">
    <source>
        <dbReference type="EMBL" id="MBK1814421.1"/>
    </source>
</evidence>
<dbReference type="RefSeq" id="WP_200349387.1">
    <property type="nucleotide sequence ID" value="NZ_BAABHZ010000010.1"/>
</dbReference>
<feature type="transmembrane region" description="Helical" evidence="8">
    <location>
        <begin position="91"/>
        <end position="108"/>
    </location>
</feature>
<evidence type="ECO:0000256" key="5">
    <source>
        <dbReference type="ARBA" id="ARBA00022801"/>
    </source>
</evidence>
<evidence type="ECO:0000256" key="1">
    <source>
        <dbReference type="ARBA" id="ARBA00004651"/>
    </source>
</evidence>
<evidence type="ECO:0000256" key="8">
    <source>
        <dbReference type="SAM" id="Phobius"/>
    </source>
</evidence>
<evidence type="ECO:0000256" key="2">
    <source>
        <dbReference type="ARBA" id="ARBA00022475"/>
    </source>
</evidence>
<dbReference type="GO" id="GO:0008233">
    <property type="term" value="F:peptidase activity"/>
    <property type="evidence" value="ECO:0007669"/>
    <property type="project" value="UniProtKB-KW"/>
</dbReference>
<keyword evidence="10" id="KW-1185">Reference proteome</keyword>
<keyword evidence="2" id="KW-1003">Cell membrane</keyword>
<feature type="transmembrane region" description="Helical" evidence="8">
    <location>
        <begin position="37"/>
        <end position="55"/>
    </location>
</feature>
<dbReference type="GO" id="GO:0005886">
    <property type="term" value="C:plasma membrane"/>
    <property type="evidence" value="ECO:0007669"/>
    <property type="project" value="UniProtKB-SubCell"/>
</dbReference>
<evidence type="ECO:0000256" key="7">
    <source>
        <dbReference type="ARBA" id="ARBA00023136"/>
    </source>
</evidence>
<sequence length="302" mass="33597">MAALLVWFFGIESRYNSDRSYSAIRWLMSAWNSDLDYEHGPLVPVVALGLVIYRYKDLKAAAGDGNVLGLLVVLIGVLSYIAGYRTLQPRITVGSLPFILWGSVLYLWGWRPAKLLLFPVFFLWLAVPLPSFQQATTHLQLIATSMAHHGSSLFGVETYVEGTKVLPIKGDWKPLDIAAGCSGIRSLMALLMISAAWAYVAKIAFWKKVLLFFAAFPLAILGNALRVISIFVIAEYGDAKWATTTWHDWSGLLLFYPFSLLLLLAIHSLLEGGLPWKKSDARRLRRVVVNHKAGASNSLQTE</sequence>
<reference evidence="9" key="1">
    <citation type="submission" date="2021-01" db="EMBL/GenBank/DDBJ databases">
        <title>Modified the classification status of verrucomicrobia.</title>
        <authorList>
            <person name="Feng X."/>
        </authorList>
    </citation>
    <scope>NUCLEOTIDE SEQUENCE</scope>
    <source>
        <strain evidence="9">JCM 18052</strain>
    </source>
</reference>
<dbReference type="GO" id="GO:0006508">
    <property type="term" value="P:proteolysis"/>
    <property type="evidence" value="ECO:0007669"/>
    <property type="project" value="UniProtKB-KW"/>
</dbReference>
<comment type="caution">
    <text evidence="9">The sequence shown here is derived from an EMBL/GenBank/DDBJ whole genome shotgun (WGS) entry which is preliminary data.</text>
</comment>
<proteinExistence type="predicted"/>
<feature type="transmembrane region" description="Helical" evidence="8">
    <location>
        <begin position="115"/>
        <end position="132"/>
    </location>
</feature>
<dbReference type="InterPro" id="IPR019127">
    <property type="entry name" value="Exosortase"/>
</dbReference>